<accession>A0A0H5RPK4</accession>
<feature type="transmembrane region" description="Helical" evidence="1">
    <location>
        <begin position="6"/>
        <end position="27"/>
    </location>
</feature>
<dbReference type="AlphaFoldDB" id="A0A0H5RPK4"/>
<evidence type="ECO:0000256" key="1">
    <source>
        <dbReference type="SAM" id="Phobius"/>
    </source>
</evidence>
<keyword evidence="1" id="KW-0812">Transmembrane</keyword>
<proteinExistence type="predicted"/>
<keyword evidence="1" id="KW-0472">Membrane</keyword>
<evidence type="ECO:0000313" key="2">
    <source>
        <dbReference type="EMBL" id="CRZ10654.1"/>
    </source>
</evidence>
<keyword evidence="1" id="KW-1133">Transmembrane helix</keyword>
<dbReference type="EMBL" id="HACM01010212">
    <property type="protein sequence ID" value="CRZ10654.1"/>
    <property type="molecule type" value="Transcribed_RNA"/>
</dbReference>
<organism evidence="2">
    <name type="scientific">Spongospora subterranea</name>
    <dbReference type="NCBI Taxonomy" id="70186"/>
    <lineage>
        <taxon>Eukaryota</taxon>
        <taxon>Sar</taxon>
        <taxon>Rhizaria</taxon>
        <taxon>Endomyxa</taxon>
        <taxon>Phytomyxea</taxon>
        <taxon>Plasmodiophorida</taxon>
        <taxon>Plasmodiophoridae</taxon>
        <taxon>Spongospora</taxon>
    </lineage>
</organism>
<protein>
    <submittedName>
        <fullName evidence="2">Uncharacterized protein</fullName>
    </submittedName>
</protein>
<sequence>MVADIFYGAVLLVSLVAFAACSIQFSIRALHRSLGDGRPTLLTWLSSLRILDDVSANSFKYVPKIENQQKISPQSPSNYEFEDGEYTAEEQLWLAEFGWSDDVLNMEPLSEEEIKPTEELENFRKNRSQSTSRTVLLEQMNQALQASVTCCTK</sequence>
<name>A0A0H5RPK4_9EUKA</name>
<reference evidence="2" key="1">
    <citation type="submission" date="2015-04" db="EMBL/GenBank/DDBJ databases">
        <title>The genome sequence of the plant pathogenic Rhizarian Plasmodiophora brassicae reveals insights in its biotrophic life cycle and the origin of chitin synthesis.</title>
        <authorList>
            <person name="Schwelm A."/>
            <person name="Fogelqvist J."/>
            <person name="Knaust A."/>
            <person name="Julke S."/>
            <person name="Lilja T."/>
            <person name="Dhandapani V."/>
            <person name="Bonilla-Rosso G."/>
            <person name="Karlsson M."/>
            <person name="Shevchenko A."/>
            <person name="Choi S.R."/>
            <person name="Kim H.G."/>
            <person name="Park J.Y."/>
            <person name="Lim Y.P."/>
            <person name="Ludwig-Muller J."/>
            <person name="Dixelius C."/>
        </authorList>
    </citation>
    <scope>NUCLEOTIDE SEQUENCE</scope>
    <source>
        <tissue evidence="2">Potato root galls</tissue>
    </source>
</reference>